<gene>
    <name evidence="10" type="primary">FITM2</name>
    <name evidence="10" type="ORF">A306_00008973</name>
</gene>
<protein>
    <submittedName>
        <fullName evidence="10">Fat storage-inducing transmembrane protein 2</fullName>
    </submittedName>
</protein>
<dbReference type="InParanoid" id="A0A2I0M229"/>
<keyword evidence="5 9" id="KW-1133">Transmembrane helix</keyword>
<feature type="region of interest" description="Disordered" evidence="8">
    <location>
        <begin position="1"/>
        <end position="23"/>
    </location>
</feature>
<dbReference type="PANTHER" id="PTHR23129:SF1">
    <property type="entry name" value="ACYL-COENZYME A DIPHOSPHATASE FITM2"/>
    <property type="match status" value="1"/>
</dbReference>
<feature type="transmembrane region" description="Helical" evidence="9">
    <location>
        <begin position="312"/>
        <end position="330"/>
    </location>
</feature>
<evidence type="ECO:0000256" key="4">
    <source>
        <dbReference type="ARBA" id="ARBA00022824"/>
    </source>
</evidence>
<evidence type="ECO:0000256" key="3">
    <source>
        <dbReference type="ARBA" id="ARBA00022801"/>
    </source>
</evidence>
<evidence type="ECO:0000256" key="7">
    <source>
        <dbReference type="ARBA" id="ARBA00023136"/>
    </source>
</evidence>
<evidence type="ECO:0000256" key="9">
    <source>
        <dbReference type="SAM" id="Phobius"/>
    </source>
</evidence>
<evidence type="ECO:0000256" key="1">
    <source>
        <dbReference type="ARBA" id="ARBA00004477"/>
    </source>
</evidence>
<evidence type="ECO:0000313" key="10">
    <source>
        <dbReference type="EMBL" id="PKK23725.1"/>
    </source>
</evidence>
<keyword evidence="3" id="KW-0378">Hydrolase</keyword>
<feature type="compositionally biased region" description="Polar residues" evidence="8">
    <location>
        <begin position="1"/>
        <end position="14"/>
    </location>
</feature>
<feature type="transmembrane region" description="Helical" evidence="9">
    <location>
        <begin position="271"/>
        <end position="291"/>
    </location>
</feature>
<evidence type="ECO:0000256" key="2">
    <source>
        <dbReference type="ARBA" id="ARBA00022692"/>
    </source>
</evidence>
<dbReference type="GO" id="GO:0005789">
    <property type="term" value="C:endoplasmic reticulum membrane"/>
    <property type="evidence" value="ECO:0007669"/>
    <property type="project" value="UniProtKB-SubCell"/>
</dbReference>
<dbReference type="GO" id="GO:0034389">
    <property type="term" value="P:lipid droplet organization"/>
    <property type="evidence" value="ECO:0007669"/>
    <property type="project" value="InterPro"/>
</dbReference>
<feature type="transmembrane region" description="Helical" evidence="9">
    <location>
        <begin position="402"/>
        <end position="430"/>
    </location>
</feature>
<feature type="transmembrane region" description="Helical" evidence="9">
    <location>
        <begin position="436"/>
        <end position="454"/>
    </location>
</feature>
<dbReference type="InterPro" id="IPR019388">
    <property type="entry name" value="FIT"/>
</dbReference>
<dbReference type="GO" id="GO:0010945">
    <property type="term" value="F:coenzyme A diphosphatase activity"/>
    <property type="evidence" value="ECO:0007669"/>
    <property type="project" value="InterPro"/>
</dbReference>
<keyword evidence="2 9" id="KW-0812">Transmembrane</keyword>
<reference evidence="10 11" key="1">
    <citation type="journal article" date="2013" name="Science">
        <title>Genomic diversity and evolution of the head crest in the rock pigeon.</title>
        <authorList>
            <person name="Shapiro M.D."/>
            <person name="Kronenberg Z."/>
            <person name="Li C."/>
            <person name="Domyan E.T."/>
            <person name="Pan H."/>
            <person name="Campbell M."/>
            <person name="Tan H."/>
            <person name="Huff C.D."/>
            <person name="Hu H."/>
            <person name="Vickrey A.I."/>
            <person name="Nielsen S.C."/>
            <person name="Stringham S.A."/>
            <person name="Hu H."/>
            <person name="Willerslev E."/>
            <person name="Gilbert M.T."/>
            <person name="Yandell M."/>
            <person name="Zhang G."/>
            <person name="Wang J."/>
        </authorList>
    </citation>
    <scope>NUCLEOTIDE SEQUENCE [LARGE SCALE GENOMIC DNA]</scope>
    <source>
        <tissue evidence="10">Blood</tissue>
    </source>
</reference>
<dbReference type="GO" id="GO:0008654">
    <property type="term" value="P:phospholipid biosynthetic process"/>
    <property type="evidence" value="ECO:0007669"/>
    <property type="project" value="TreeGrafter"/>
</dbReference>
<feature type="transmembrane region" description="Helical" evidence="9">
    <location>
        <begin position="368"/>
        <end position="390"/>
    </location>
</feature>
<comment type="subcellular location">
    <subcellularLocation>
        <location evidence="1">Endoplasmic reticulum membrane</location>
        <topology evidence="1">Multi-pass membrane protein</topology>
    </subcellularLocation>
</comment>
<evidence type="ECO:0000256" key="8">
    <source>
        <dbReference type="SAM" id="MobiDB-lite"/>
    </source>
</evidence>
<keyword evidence="6" id="KW-0443">Lipid metabolism</keyword>
<comment type="caution">
    <text evidence="10">The sequence shown here is derived from an EMBL/GenBank/DDBJ whole genome shotgun (WGS) entry which is preliminary data.</text>
</comment>
<keyword evidence="4" id="KW-0256">Endoplasmic reticulum</keyword>
<dbReference type="InterPro" id="IPR046401">
    <property type="entry name" value="FITM1/2"/>
</dbReference>
<keyword evidence="7 9" id="KW-0472">Membrane</keyword>
<dbReference type="GO" id="GO:0019915">
    <property type="term" value="P:lipid storage"/>
    <property type="evidence" value="ECO:0007669"/>
    <property type="project" value="InterPro"/>
</dbReference>
<evidence type="ECO:0000256" key="5">
    <source>
        <dbReference type="ARBA" id="ARBA00022989"/>
    </source>
</evidence>
<proteinExistence type="inferred from homology"/>
<dbReference type="STRING" id="8932.A0A2I0M229"/>
<dbReference type="AlphaFoldDB" id="A0A2I0M229"/>
<sequence length="478" mass="51965">MTTPRCPQAHSATDSPPVRSDFPALSRAFDPAVTTKAALGSPGDLPQQEPATCTRAAEELDPDTVADSSSTWLEATFAGDGIPEVADSLDLASFLCELPDLSGAENTSPGEQEVAVALEDGEDTSHVPSAPTFLSEPPDLSDLRELDGFWEQVAEITCSQDQVALAQLGGSGDASFTTHGSGVTAEVLEELPDLPKAEGACMEDPVTGEMLLCGDTTFPDGPDSQASSTPVTGDFWEHGATAPPLTSAAVRSHTCIFLFWLSSGRYFVKVAWAWTFWLLLPFIAVTTYQFAGSKFLYGPTKSVLMVLRRLSALLVGTAIWYVCTGLFIYIENLTGVCSTSGELHEPRRLYATKQECHQDNGIWNGFDISGHCFLLSYCALMIMEEVAVLEGLSIDQNSKLHVVINVLFVSLCFLTMIWVFMFLCTALYFHDFSQKILGVLIGLSAWYGTYRCWYLKPFSPGLPLPSIPLSSKKYSYSR</sequence>
<dbReference type="Proteomes" id="UP000053872">
    <property type="component" value="Unassembled WGS sequence"/>
</dbReference>
<evidence type="ECO:0000313" key="11">
    <source>
        <dbReference type="Proteomes" id="UP000053872"/>
    </source>
</evidence>
<keyword evidence="11" id="KW-1185">Reference proteome</keyword>
<dbReference type="EMBL" id="AKCR02000047">
    <property type="protein sequence ID" value="PKK23725.1"/>
    <property type="molecule type" value="Genomic_DNA"/>
</dbReference>
<dbReference type="Pfam" id="PF10261">
    <property type="entry name" value="FIT"/>
    <property type="match status" value="2"/>
</dbReference>
<name>A0A2I0M229_COLLI</name>
<dbReference type="PANTHER" id="PTHR23129">
    <property type="entry name" value="ACYL-COENZYME A DIPHOSPHATASE FITM2"/>
    <property type="match status" value="1"/>
</dbReference>
<accession>A0A2I0M229</accession>
<organism evidence="10 11">
    <name type="scientific">Columba livia</name>
    <name type="common">Rock dove</name>
    <dbReference type="NCBI Taxonomy" id="8932"/>
    <lineage>
        <taxon>Eukaryota</taxon>
        <taxon>Metazoa</taxon>
        <taxon>Chordata</taxon>
        <taxon>Craniata</taxon>
        <taxon>Vertebrata</taxon>
        <taxon>Euteleostomi</taxon>
        <taxon>Archelosauria</taxon>
        <taxon>Archosauria</taxon>
        <taxon>Dinosauria</taxon>
        <taxon>Saurischia</taxon>
        <taxon>Theropoda</taxon>
        <taxon>Coelurosauria</taxon>
        <taxon>Aves</taxon>
        <taxon>Neognathae</taxon>
        <taxon>Neoaves</taxon>
        <taxon>Columbimorphae</taxon>
        <taxon>Columbiformes</taxon>
        <taxon>Columbidae</taxon>
        <taxon>Columba</taxon>
    </lineage>
</organism>
<evidence type="ECO:0000256" key="6">
    <source>
        <dbReference type="ARBA" id="ARBA00023098"/>
    </source>
</evidence>
<dbReference type="HAMAP" id="MF_03230">
    <property type="entry name" value="FITM2"/>
    <property type="match status" value="1"/>
</dbReference>